<dbReference type="InterPro" id="IPR032109">
    <property type="entry name" value="Big_3_5"/>
</dbReference>
<evidence type="ECO:0000313" key="3">
    <source>
        <dbReference type="EMBL" id="PJJ71666.1"/>
    </source>
</evidence>
<dbReference type="OrthoDB" id="4981761at2"/>
<evidence type="ECO:0000256" key="1">
    <source>
        <dbReference type="SAM" id="SignalP"/>
    </source>
</evidence>
<dbReference type="Proteomes" id="UP000228758">
    <property type="component" value="Unassembled WGS sequence"/>
</dbReference>
<organism evidence="3 4">
    <name type="scientific">Diaminobutyricimonas aerilata</name>
    <dbReference type="NCBI Taxonomy" id="1162967"/>
    <lineage>
        <taxon>Bacteria</taxon>
        <taxon>Bacillati</taxon>
        <taxon>Actinomycetota</taxon>
        <taxon>Actinomycetes</taxon>
        <taxon>Micrococcales</taxon>
        <taxon>Microbacteriaceae</taxon>
        <taxon>Diaminobutyricimonas</taxon>
    </lineage>
</organism>
<feature type="signal peptide" evidence="1">
    <location>
        <begin position="1"/>
        <end position="30"/>
    </location>
</feature>
<keyword evidence="1" id="KW-0732">Signal</keyword>
<dbReference type="InterPro" id="IPR013783">
    <property type="entry name" value="Ig-like_fold"/>
</dbReference>
<feature type="domain" description="Bacterial Ig-like" evidence="2">
    <location>
        <begin position="302"/>
        <end position="380"/>
    </location>
</feature>
<dbReference type="RefSeq" id="WP_100363941.1">
    <property type="nucleotide sequence ID" value="NZ_PGFF01000001.1"/>
</dbReference>
<evidence type="ECO:0000313" key="4">
    <source>
        <dbReference type="Proteomes" id="UP000228758"/>
    </source>
</evidence>
<feature type="chain" id="PRO_5014618054" evidence="1">
    <location>
        <begin position="31"/>
        <end position="382"/>
    </location>
</feature>
<accession>A0A2M9CIB2</accession>
<proteinExistence type="predicted"/>
<dbReference type="GO" id="GO:0005975">
    <property type="term" value="P:carbohydrate metabolic process"/>
    <property type="evidence" value="ECO:0007669"/>
    <property type="project" value="UniProtKB-ARBA"/>
</dbReference>
<dbReference type="Gene3D" id="2.60.40.10">
    <property type="entry name" value="Immunoglobulins"/>
    <property type="match status" value="1"/>
</dbReference>
<sequence>MSGRSRSSWAAVAATALILTGVGIASPAHADAPQPTVDYPAGFGDSSFEHTYGADAPAARRIEIGTATRTVRLDPGFDVFLYMNCFLEAPNGGQLSGRTWHEEEWAITDNRRLPVPEGRVIPGELYEVWCDTGEFTSERTRWILSAVEGGPTTLPLFADASKAVVEHETVFLGGGQSEQRTLAAGDRVTITGSPGTWARQGEIDTATVVVVASAGSGRVETVPEISGDRSALTFVVPDEATTAALTGRIELQVRVDSTLAGSDTVPAQTYSAWWVAEAILVDQKTSSSVRLALSGEYAVSVRRVTGTARVIAPGTPHPLGTATVVVDGVAVQALQLRDGAGGRVTFTLPLLKRGTHDVSVVYSGTDTIRGSTSPTTSVRVIF</sequence>
<dbReference type="AlphaFoldDB" id="A0A2M9CIB2"/>
<reference evidence="3 4" key="1">
    <citation type="submission" date="2017-11" db="EMBL/GenBank/DDBJ databases">
        <title>Genomic Encyclopedia of Archaeal and Bacterial Type Strains, Phase II (KMG-II): From Individual Species to Whole Genera.</title>
        <authorList>
            <person name="Goeker M."/>
        </authorList>
    </citation>
    <scope>NUCLEOTIDE SEQUENCE [LARGE SCALE GENOMIC DNA]</scope>
    <source>
        <strain evidence="3 4">DSM 27393</strain>
    </source>
</reference>
<name>A0A2M9CIB2_9MICO</name>
<keyword evidence="4" id="KW-1185">Reference proteome</keyword>
<comment type="caution">
    <text evidence="3">The sequence shown here is derived from an EMBL/GenBank/DDBJ whole genome shotgun (WGS) entry which is preliminary data.</text>
</comment>
<dbReference type="Pfam" id="PF16640">
    <property type="entry name" value="Big_3_5"/>
    <property type="match status" value="1"/>
</dbReference>
<evidence type="ECO:0000259" key="2">
    <source>
        <dbReference type="Pfam" id="PF16640"/>
    </source>
</evidence>
<dbReference type="EMBL" id="PGFF01000001">
    <property type="protein sequence ID" value="PJJ71666.1"/>
    <property type="molecule type" value="Genomic_DNA"/>
</dbReference>
<protein>
    <submittedName>
        <fullName evidence="3">Ig-like domain-containing protein</fullName>
    </submittedName>
</protein>
<gene>
    <name evidence="3" type="ORF">CLV46_1219</name>
</gene>